<dbReference type="EMBL" id="JACHEX010000001">
    <property type="protein sequence ID" value="MBB6062182.1"/>
    <property type="molecule type" value="Genomic_DNA"/>
</dbReference>
<accession>A0A841GF39</accession>
<proteinExistence type="predicted"/>
<evidence type="ECO:0000313" key="2">
    <source>
        <dbReference type="EMBL" id="MBB6062182.1"/>
    </source>
</evidence>
<evidence type="ECO:0000313" key="3">
    <source>
        <dbReference type="Proteomes" id="UP000555828"/>
    </source>
</evidence>
<keyword evidence="1" id="KW-0175">Coiled coil</keyword>
<name>A0A841GF39_9BACT</name>
<comment type="caution">
    <text evidence="2">The sequence shown here is derived from an EMBL/GenBank/DDBJ whole genome shotgun (WGS) entry which is preliminary data.</text>
</comment>
<protein>
    <submittedName>
        <fullName evidence="2">Chromosome segregation ATPase</fullName>
    </submittedName>
</protein>
<dbReference type="InterPro" id="IPR046118">
    <property type="entry name" value="DUF6115"/>
</dbReference>
<sequence>MMGIIEWLVLISTISTLSFSWAVYLINLHNSKNLPEKIKEDEERLIQLMGRVRVFVDSKIEILEEKEKELNDLISQINDLYSKLVLEVSEYQKSIKTNSKTSYEEKKEVEANSENFENILEETKEKRETKKTEMTREEQIIELYNQGVEEAEIAKRFGMGIGEVRLIIDLFHRTKSK</sequence>
<dbReference type="Proteomes" id="UP000555828">
    <property type="component" value="Unassembled WGS sequence"/>
</dbReference>
<feature type="coiled-coil region" evidence="1">
    <location>
        <begin position="56"/>
        <end position="140"/>
    </location>
</feature>
<evidence type="ECO:0000256" key="1">
    <source>
        <dbReference type="SAM" id="Coils"/>
    </source>
</evidence>
<dbReference type="RefSeq" id="WP_246348159.1">
    <property type="nucleotide sequence ID" value="NZ_JACHEX010000001.1"/>
</dbReference>
<reference evidence="2 3" key="1">
    <citation type="submission" date="2020-08" db="EMBL/GenBank/DDBJ databases">
        <title>Genomic Encyclopedia of Type Strains, Phase IV (KMG-IV): sequencing the most valuable type-strain genomes for metagenomic binning, comparative biology and taxonomic classification.</title>
        <authorList>
            <person name="Goeker M."/>
        </authorList>
    </citation>
    <scope>NUCLEOTIDE SEQUENCE [LARGE SCALE GENOMIC DNA]</scope>
    <source>
        <strain evidence="2 3">DSM 13481</strain>
    </source>
</reference>
<organism evidence="2 3">
    <name type="scientific">Thermosipho japonicus</name>
    <dbReference type="NCBI Taxonomy" id="90323"/>
    <lineage>
        <taxon>Bacteria</taxon>
        <taxon>Thermotogati</taxon>
        <taxon>Thermotogota</taxon>
        <taxon>Thermotogae</taxon>
        <taxon>Thermotogales</taxon>
        <taxon>Fervidobacteriaceae</taxon>
        <taxon>Thermosipho</taxon>
    </lineage>
</organism>
<gene>
    <name evidence="2" type="ORF">HNP65_000604</name>
</gene>
<dbReference type="Pfam" id="PF19610">
    <property type="entry name" value="DUF6115"/>
    <property type="match status" value="1"/>
</dbReference>
<dbReference type="AlphaFoldDB" id="A0A841GF39"/>
<keyword evidence="3" id="KW-1185">Reference proteome</keyword>